<reference evidence="1" key="1">
    <citation type="submission" date="2022-09" db="EMBL/GenBank/DDBJ databases">
        <title>Fusarium specimens isolated from Avocado Roots.</title>
        <authorList>
            <person name="Stajich J."/>
            <person name="Roper C."/>
            <person name="Heimlech-Rivalta G."/>
        </authorList>
    </citation>
    <scope>NUCLEOTIDE SEQUENCE</scope>
    <source>
        <strain evidence="1">CF00095</strain>
    </source>
</reference>
<evidence type="ECO:0008006" key="3">
    <source>
        <dbReference type="Google" id="ProtNLM"/>
    </source>
</evidence>
<evidence type="ECO:0000313" key="1">
    <source>
        <dbReference type="EMBL" id="KAJ4111493.1"/>
    </source>
</evidence>
<dbReference type="SUPFAM" id="SSF52047">
    <property type="entry name" value="RNI-like"/>
    <property type="match status" value="1"/>
</dbReference>
<evidence type="ECO:0000313" key="2">
    <source>
        <dbReference type="Proteomes" id="UP001152024"/>
    </source>
</evidence>
<dbReference type="EMBL" id="JAOQBH010000033">
    <property type="protein sequence ID" value="KAJ4111493.1"/>
    <property type="molecule type" value="Genomic_DNA"/>
</dbReference>
<proteinExistence type="predicted"/>
<accession>A0ABQ8QWW5</accession>
<sequence>MLNGKITTLFRPSRERYENDDYDPPKAPLGSLLLDALLVGQPRASQCPLLQLPGEILAKIVDELHDDFATLNKLALANSDCFKLARARQYAEFNFDLSGQKIIFMRQLLTAAVEMGTDGTGPRFITSQCVRRCNYSVDERWASELFPMSYALSYDDEWERSDDDEKYDALRSIVTLGVMLMTNLETLVWKDPVLMNQLTFTRLFAQTSAHTIKLSGIVLDGEWPLDPTVEPVTRPYRPIRSLDIDVLVVVPHNENRNLVLEKTMPNQENTIFESMFKLCGPTLESLTWHYQPNRARKLLSINLDKDAFPNLRHLRLKDCWGADDKVIEALLSCPLRSLEPHDSDSELLYKREPYRDLENLVLHHVDDPERVTDWILSHNQLQKLYLTQGRSKETTDFDRLLHGMGAFSNLRSLLIVWHQYGRSHDFDFKISHNALRAISEMKGLEQLALGCFMGDNSALYYDYYDDNNPENHLPQWNVDHDLLRTHLSCLKSLKKLAFHGDTYKPTDKHPHHKFYYTRPIAPDDDWEDVRTATQPGSDYLDVVESEAYKSVPSVQERTHLLRMIKHANAWSQDLPQLEWMVCGQRPMEFTLSDKGLRKASPLGKLKDECRTYIQREYGLASENETAFRVL</sequence>
<keyword evidence="2" id="KW-1185">Reference proteome</keyword>
<gene>
    <name evidence="1" type="ORF">NW768_011847</name>
</gene>
<dbReference type="Proteomes" id="UP001152024">
    <property type="component" value="Unassembled WGS sequence"/>
</dbReference>
<organism evidence="1 2">
    <name type="scientific">Fusarium equiseti</name>
    <name type="common">Fusarium scirpi</name>
    <dbReference type="NCBI Taxonomy" id="61235"/>
    <lineage>
        <taxon>Eukaryota</taxon>
        <taxon>Fungi</taxon>
        <taxon>Dikarya</taxon>
        <taxon>Ascomycota</taxon>
        <taxon>Pezizomycotina</taxon>
        <taxon>Sordariomycetes</taxon>
        <taxon>Hypocreomycetidae</taxon>
        <taxon>Hypocreales</taxon>
        <taxon>Nectriaceae</taxon>
        <taxon>Fusarium</taxon>
        <taxon>Fusarium incarnatum-equiseti species complex</taxon>
    </lineage>
</organism>
<comment type="caution">
    <text evidence="1">The sequence shown here is derived from an EMBL/GenBank/DDBJ whole genome shotgun (WGS) entry which is preliminary data.</text>
</comment>
<protein>
    <recommendedName>
        <fullName evidence="3">F-box domain-containing protein</fullName>
    </recommendedName>
</protein>
<dbReference type="InterPro" id="IPR032675">
    <property type="entry name" value="LRR_dom_sf"/>
</dbReference>
<name>A0ABQ8QWW5_FUSEQ</name>
<dbReference type="Gene3D" id="3.80.10.10">
    <property type="entry name" value="Ribonuclease Inhibitor"/>
    <property type="match status" value="1"/>
</dbReference>